<evidence type="ECO:0000256" key="3">
    <source>
        <dbReference type="ARBA" id="ARBA00022692"/>
    </source>
</evidence>
<keyword evidence="4 6" id="KW-1133">Transmembrane helix</keyword>
<feature type="transmembrane region" description="Helical" evidence="6">
    <location>
        <begin position="322"/>
        <end position="344"/>
    </location>
</feature>
<dbReference type="InterPro" id="IPR036259">
    <property type="entry name" value="MFS_trans_sf"/>
</dbReference>
<feature type="transmembrane region" description="Helical" evidence="6">
    <location>
        <begin position="158"/>
        <end position="178"/>
    </location>
</feature>
<dbReference type="PROSITE" id="PS50850">
    <property type="entry name" value="MFS"/>
    <property type="match status" value="1"/>
</dbReference>
<evidence type="ECO:0000256" key="5">
    <source>
        <dbReference type="ARBA" id="ARBA00023136"/>
    </source>
</evidence>
<dbReference type="Pfam" id="PF07690">
    <property type="entry name" value="MFS_1"/>
    <property type="match status" value="1"/>
</dbReference>
<name>A0ABV6G0M9_9GAMM</name>
<reference evidence="8 9" key="1">
    <citation type="submission" date="2024-09" db="EMBL/GenBank/DDBJ databases">
        <authorList>
            <person name="Sun Q."/>
            <person name="Mori K."/>
        </authorList>
    </citation>
    <scope>NUCLEOTIDE SEQUENCE [LARGE SCALE GENOMIC DNA]</scope>
    <source>
        <strain evidence="8 9">CCM 7415</strain>
    </source>
</reference>
<dbReference type="InterPro" id="IPR020846">
    <property type="entry name" value="MFS_dom"/>
</dbReference>
<keyword evidence="3 6" id="KW-0812">Transmembrane</keyword>
<feature type="transmembrane region" description="Helical" evidence="6">
    <location>
        <begin position="199"/>
        <end position="220"/>
    </location>
</feature>
<dbReference type="InterPro" id="IPR050189">
    <property type="entry name" value="MFS_Efflux_Transporters"/>
</dbReference>
<dbReference type="PANTHER" id="PTHR43124">
    <property type="entry name" value="PURINE EFFLUX PUMP PBUE"/>
    <property type="match status" value="1"/>
</dbReference>
<accession>A0ABV6G0M9</accession>
<comment type="caution">
    <text evidence="8">The sequence shown here is derived from an EMBL/GenBank/DDBJ whole genome shotgun (WGS) entry which is preliminary data.</text>
</comment>
<dbReference type="EMBL" id="JBHLVX010000013">
    <property type="protein sequence ID" value="MFC0267134.1"/>
    <property type="molecule type" value="Genomic_DNA"/>
</dbReference>
<keyword evidence="5 6" id="KW-0472">Membrane</keyword>
<feature type="transmembrane region" description="Helical" evidence="6">
    <location>
        <begin position="70"/>
        <end position="89"/>
    </location>
</feature>
<keyword evidence="9" id="KW-1185">Reference proteome</keyword>
<feature type="transmembrane region" description="Helical" evidence="6">
    <location>
        <begin position="128"/>
        <end position="146"/>
    </location>
</feature>
<evidence type="ECO:0000313" key="9">
    <source>
        <dbReference type="Proteomes" id="UP001589814"/>
    </source>
</evidence>
<dbReference type="PANTHER" id="PTHR43124:SF3">
    <property type="entry name" value="CHLORAMPHENICOL EFFLUX PUMP RV0191"/>
    <property type="match status" value="1"/>
</dbReference>
<comment type="subcellular location">
    <subcellularLocation>
        <location evidence="1">Cell membrane</location>
        <topology evidence="1">Multi-pass membrane protein</topology>
    </subcellularLocation>
</comment>
<feature type="domain" description="Major facilitator superfamily (MFS) profile" evidence="7">
    <location>
        <begin position="4"/>
        <end position="372"/>
    </location>
</feature>
<feature type="transmembrane region" description="Helical" evidence="6">
    <location>
        <begin position="257"/>
        <end position="278"/>
    </location>
</feature>
<evidence type="ECO:0000256" key="6">
    <source>
        <dbReference type="SAM" id="Phobius"/>
    </source>
</evidence>
<dbReference type="RefSeq" id="WP_019949974.1">
    <property type="nucleotide sequence ID" value="NZ_JBHLVX010000013.1"/>
</dbReference>
<evidence type="ECO:0000256" key="1">
    <source>
        <dbReference type="ARBA" id="ARBA00004651"/>
    </source>
</evidence>
<dbReference type="CDD" id="cd17324">
    <property type="entry name" value="MFS_NepI_like"/>
    <property type="match status" value="1"/>
</dbReference>
<protein>
    <submittedName>
        <fullName evidence="8">MFS transporter</fullName>
    </submittedName>
</protein>
<evidence type="ECO:0000256" key="2">
    <source>
        <dbReference type="ARBA" id="ARBA00022475"/>
    </source>
</evidence>
<feature type="transmembrane region" description="Helical" evidence="6">
    <location>
        <begin position="41"/>
        <end position="63"/>
    </location>
</feature>
<evidence type="ECO:0000259" key="7">
    <source>
        <dbReference type="PROSITE" id="PS50850"/>
    </source>
</evidence>
<dbReference type="Gene3D" id="1.20.1250.20">
    <property type="entry name" value="MFS general substrate transporter like domains"/>
    <property type="match status" value="1"/>
</dbReference>
<organism evidence="8 9">
    <name type="scientific">Kushneria aurantia</name>
    <dbReference type="NCBI Taxonomy" id="504092"/>
    <lineage>
        <taxon>Bacteria</taxon>
        <taxon>Pseudomonadati</taxon>
        <taxon>Pseudomonadota</taxon>
        <taxon>Gammaproteobacteria</taxon>
        <taxon>Oceanospirillales</taxon>
        <taxon>Halomonadaceae</taxon>
        <taxon>Kushneria</taxon>
    </lineage>
</organism>
<sequence length="374" mass="38261">MIGRLILLALGAFVAQSSEYLPISVMSAARDDLGVSESAIGSLVTGYAWIAALSAVPLTMLTVQWDRRTLFLILLATIAVAGGLGALAPNYGLLAASRVLMALAHGVFWTILAVFAVRLSPDVPKTRVLAIVFAGISLAGIAGIPLSTTVAQAIGWRWAFAGLALLAGILCLMGMVVLPKVPPGSADAPPAPSFRNRRLCRVVVATAIIVSRHFCAYTYIVPLLEQTTGIRVAIMPGLLLVFGVAGAFALSLSGWLGLSAISLALIATTGLAVGQILFGFGDGFVPIALALSIWGGASAVLVAGLQGTAIDSAPGQADMASALYVSAFNVGIGSGAVIGGLLTIVAPMAILPWTGAALASAGLWLLLNNREHRT</sequence>
<feature type="transmembrane region" description="Helical" evidence="6">
    <location>
        <begin position="95"/>
        <end position="116"/>
    </location>
</feature>
<proteinExistence type="predicted"/>
<keyword evidence="2" id="KW-1003">Cell membrane</keyword>
<gene>
    <name evidence="8" type="ORF">ACFFHW_03805</name>
</gene>
<feature type="transmembrane region" description="Helical" evidence="6">
    <location>
        <begin position="350"/>
        <end position="367"/>
    </location>
</feature>
<dbReference type="InterPro" id="IPR011701">
    <property type="entry name" value="MFS"/>
</dbReference>
<evidence type="ECO:0000313" key="8">
    <source>
        <dbReference type="EMBL" id="MFC0267134.1"/>
    </source>
</evidence>
<feature type="transmembrane region" description="Helical" evidence="6">
    <location>
        <begin position="284"/>
        <end position="310"/>
    </location>
</feature>
<feature type="transmembrane region" description="Helical" evidence="6">
    <location>
        <begin position="232"/>
        <end position="250"/>
    </location>
</feature>
<dbReference type="SUPFAM" id="SSF103473">
    <property type="entry name" value="MFS general substrate transporter"/>
    <property type="match status" value="1"/>
</dbReference>
<evidence type="ECO:0000256" key="4">
    <source>
        <dbReference type="ARBA" id="ARBA00022989"/>
    </source>
</evidence>
<dbReference type="Proteomes" id="UP001589814">
    <property type="component" value="Unassembled WGS sequence"/>
</dbReference>